<dbReference type="RefSeq" id="XP_066675843.1">
    <property type="nucleotide sequence ID" value="XM_066806070.1"/>
</dbReference>
<name>A0ABR1XEG9_9PEZI</name>
<dbReference type="Proteomes" id="UP001433268">
    <property type="component" value="Unassembled WGS sequence"/>
</dbReference>
<sequence>MARLAGGGERKVAFITRDQVQPEDISERLHLENGGNGSKLITTSSVEEFGHGSEVPKWLILYCHAPAAEAEQLSLGIQLDPRHHIESGCAVDHGPTPGLETRRSTGRHGVHELGSPSEVQETLHSPGDPLAQIIDSRESRERDLDVHLGIVEPRPKPSLPPVLRHEGCRRRGDAGQAQAGRGTLRHVVEAGLEQEPVPGGDARLVEEADDLLGREGDVRERRRLGPQQLLGLGGRGRVVAGEKVDDGVQERGRRVVGLVAGLDVVLGHFLGVGPAAVRVRGLQGGVFEGSLFKGHLGLTDLDLAGREHEVGAVLEHEVVGIAVSGHVVVITFDGDSDFREFGKTGACSSRGLR</sequence>
<dbReference type="EMBL" id="JAQQWN010000002">
    <property type="protein sequence ID" value="KAK8095070.1"/>
    <property type="molecule type" value="Genomic_DNA"/>
</dbReference>
<gene>
    <name evidence="2" type="ORF">PG997_001755</name>
</gene>
<protein>
    <submittedName>
        <fullName evidence="2">Uncharacterized protein</fullName>
    </submittedName>
</protein>
<accession>A0ABR1XEG9</accession>
<evidence type="ECO:0000313" key="3">
    <source>
        <dbReference type="Proteomes" id="UP001433268"/>
    </source>
</evidence>
<evidence type="ECO:0000256" key="1">
    <source>
        <dbReference type="SAM" id="MobiDB-lite"/>
    </source>
</evidence>
<proteinExistence type="predicted"/>
<comment type="caution">
    <text evidence="2">The sequence shown here is derived from an EMBL/GenBank/DDBJ whole genome shotgun (WGS) entry which is preliminary data.</text>
</comment>
<feature type="region of interest" description="Disordered" evidence="1">
    <location>
        <begin position="88"/>
        <end position="127"/>
    </location>
</feature>
<reference evidence="2 3" key="1">
    <citation type="submission" date="2023-01" db="EMBL/GenBank/DDBJ databases">
        <title>Analysis of 21 Apiospora genomes using comparative genomics revels a genus with tremendous synthesis potential of carbohydrate active enzymes and secondary metabolites.</title>
        <authorList>
            <person name="Sorensen T."/>
        </authorList>
    </citation>
    <scope>NUCLEOTIDE SEQUENCE [LARGE SCALE GENOMIC DNA]</scope>
    <source>
        <strain evidence="2 3">CBS 114990</strain>
    </source>
</reference>
<organism evidence="2 3">
    <name type="scientific">Apiospora hydei</name>
    <dbReference type="NCBI Taxonomy" id="1337664"/>
    <lineage>
        <taxon>Eukaryota</taxon>
        <taxon>Fungi</taxon>
        <taxon>Dikarya</taxon>
        <taxon>Ascomycota</taxon>
        <taxon>Pezizomycotina</taxon>
        <taxon>Sordariomycetes</taxon>
        <taxon>Xylariomycetidae</taxon>
        <taxon>Amphisphaeriales</taxon>
        <taxon>Apiosporaceae</taxon>
        <taxon>Apiospora</taxon>
    </lineage>
</organism>
<evidence type="ECO:0000313" key="2">
    <source>
        <dbReference type="EMBL" id="KAK8095070.1"/>
    </source>
</evidence>
<dbReference type="GeneID" id="92039130"/>
<keyword evidence="3" id="KW-1185">Reference proteome</keyword>